<organism evidence="1 2">
    <name type="scientific">Paenimyroides tangerinum</name>
    <dbReference type="NCBI Taxonomy" id="2488728"/>
    <lineage>
        <taxon>Bacteria</taxon>
        <taxon>Pseudomonadati</taxon>
        <taxon>Bacteroidota</taxon>
        <taxon>Flavobacteriia</taxon>
        <taxon>Flavobacteriales</taxon>
        <taxon>Flavobacteriaceae</taxon>
        <taxon>Paenimyroides</taxon>
    </lineage>
</organism>
<dbReference type="AlphaFoldDB" id="A0A3P3W576"/>
<dbReference type="EMBL" id="RQVQ01000018">
    <property type="protein sequence ID" value="RRJ90275.1"/>
    <property type="molecule type" value="Genomic_DNA"/>
</dbReference>
<proteinExistence type="predicted"/>
<evidence type="ECO:0000313" key="1">
    <source>
        <dbReference type="EMBL" id="RRJ90275.1"/>
    </source>
</evidence>
<name>A0A3P3W576_9FLAO</name>
<comment type="caution">
    <text evidence="1">The sequence shown here is derived from an EMBL/GenBank/DDBJ whole genome shotgun (WGS) entry which is preliminary data.</text>
</comment>
<dbReference type="RefSeq" id="WP_125019103.1">
    <property type="nucleotide sequence ID" value="NZ_RQVQ01000018.1"/>
</dbReference>
<dbReference type="Proteomes" id="UP000275719">
    <property type="component" value="Unassembled WGS sequence"/>
</dbReference>
<accession>A0A3P3W576</accession>
<gene>
    <name evidence="1" type="ORF">EG240_09195</name>
</gene>
<sequence length="69" mass="8208">MQKNARKITDDQLNVLNQIFEDITSLSESEIYNKLKEKDNTLAIGQRTITHYKREFVVGNFKERYIDEN</sequence>
<evidence type="ECO:0000313" key="2">
    <source>
        <dbReference type="Proteomes" id="UP000275719"/>
    </source>
</evidence>
<protein>
    <submittedName>
        <fullName evidence="1">Uncharacterized protein</fullName>
    </submittedName>
</protein>
<keyword evidence="2" id="KW-1185">Reference proteome</keyword>
<reference evidence="1 2" key="1">
    <citation type="submission" date="2018-11" db="EMBL/GenBank/DDBJ databases">
        <title>Flavobacterium sp. nov., YIM 102701-2 draft genome.</title>
        <authorList>
            <person name="Li G."/>
            <person name="Jiang Y."/>
        </authorList>
    </citation>
    <scope>NUCLEOTIDE SEQUENCE [LARGE SCALE GENOMIC DNA]</scope>
    <source>
        <strain evidence="1 2">YIM 102701-2</strain>
    </source>
</reference>